<evidence type="ECO:0000313" key="13">
    <source>
        <dbReference type="EMBL" id="KUG28139.1"/>
    </source>
</evidence>
<evidence type="ECO:0000259" key="12">
    <source>
        <dbReference type="Pfam" id="PF20260"/>
    </source>
</evidence>
<dbReference type="GO" id="GO:0070475">
    <property type="term" value="P:rRNA base methylation"/>
    <property type="evidence" value="ECO:0007669"/>
    <property type="project" value="TreeGrafter"/>
</dbReference>
<dbReference type="Gene3D" id="3.40.1280.10">
    <property type="match status" value="1"/>
</dbReference>
<dbReference type="InterPro" id="IPR029028">
    <property type="entry name" value="Alpha/beta_knot_MTases"/>
</dbReference>
<evidence type="ECO:0000256" key="5">
    <source>
        <dbReference type="ARBA" id="ARBA00022552"/>
    </source>
</evidence>
<keyword evidence="4" id="KW-0963">Cytoplasm</keyword>
<organism evidence="13">
    <name type="scientific">hydrocarbon metagenome</name>
    <dbReference type="NCBI Taxonomy" id="938273"/>
    <lineage>
        <taxon>unclassified sequences</taxon>
        <taxon>metagenomes</taxon>
        <taxon>ecological metagenomes</taxon>
    </lineage>
</organism>
<evidence type="ECO:0000256" key="4">
    <source>
        <dbReference type="ARBA" id="ARBA00022490"/>
    </source>
</evidence>
<dbReference type="InterPro" id="IPR006700">
    <property type="entry name" value="RsmE"/>
</dbReference>
<dbReference type="InterPro" id="IPR046887">
    <property type="entry name" value="RsmE_PUA-like"/>
</dbReference>
<dbReference type="CDD" id="cd18084">
    <property type="entry name" value="RsmE-like"/>
    <property type="match status" value="1"/>
</dbReference>
<evidence type="ECO:0000256" key="1">
    <source>
        <dbReference type="ARBA" id="ARBA00004496"/>
    </source>
</evidence>
<comment type="function">
    <text evidence="9">Specifically methylates the N3 position of the uracil ring of uridine 1498 (m3U1498) in 16S rRNA. Acts on the fully assembled 30S ribosomal subunit.</text>
</comment>
<dbReference type="SUPFAM" id="SSF88697">
    <property type="entry name" value="PUA domain-like"/>
    <property type="match status" value="1"/>
</dbReference>
<dbReference type="SUPFAM" id="SSF75217">
    <property type="entry name" value="alpha/beta knot"/>
    <property type="match status" value="1"/>
</dbReference>
<dbReference type="PANTHER" id="PTHR30027:SF3">
    <property type="entry name" value="16S RRNA (URACIL(1498)-N(3))-METHYLTRANSFERASE"/>
    <property type="match status" value="1"/>
</dbReference>
<dbReference type="GO" id="GO:0005737">
    <property type="term" value="C:cytoplasm"/>
    <property type="evidence" value="ECO:0007669"/>
    <property type="project" value="UniProtKB-SubCell"/>
</dbReference>
<evidence type="ECO:0000256" key="9">
    <source>
        <dbReference type="ARBA" id="ARBA00025699"/>
    </source>
</evidence>
<dbReference type="InterPro" id="IPR029026">
    <property type="entry name" value="tRNA_m1G_MTases_N"/>
</dbReference>
<evidence type="ECO:0000256" key="10">
    <source>
        <dbReference type="ARBA" id="ARBA00047944"/>
    </source>
</evidence>
<feature type="domain" description="Ribosomal RNA small subunit methyltransferase E PUA-like" evidence="12">
    <location>
        <begin position="20"/>
        <end position="66"/>
    </location>
</feature>
<dbReference type="InterPro" id="IPR046886">
    <property type="entry name" value="RsmE_MTase_dom"/>
</dbReference>
<dbReference type="PIRSF" id="PIRSF015601">
    <property type="entry name" value="MTase_slr0722"/>
    <property type="match status" value="1"/>
</dbReference>
<dbReference type="InterPro" id="IPR015947">
    <property type="entry name" value="PUA-like_sf"/>
</dbReference>
<evidence type="ECO:0000256" key="7">
    <source>
        <dbReference type="ARBA" id="ARBA00022679"/>
    </source>
</evidence>
<name>A0A0W8G4Q9_9ZZZZ</name>
<evidence type="ECO:0000256" key="3">
    <source>
        <dbReference type="ARBA" id="ARBA00012328"/>
    </source>
</evidence>
<evidence type="ECO:0000259" key="11">
    <source>
        <dbReference type="Pfam" id="PF04452"/>
    </source>
</evidence>
<evidence type="ECO:0000256" key="6">
    <source>
        <dbReference type="ARBA" id="ARBA00022603"/>
    </source>
</evidence>
<comment type="subcellular location">
    <subcellularLocation>
        <location evidence="1">Cytoplasm</location>
    </subcellularLocation>
</comment>
<dbReference type="NCBIfam" id="NF008703">
    <property type="entry name" value="PRK11713.6-2"/>
    <property type="match status" value="1"/>
</dbReference>
<comment type="catalytic activity">
    <reaction evidence="10">
        <text>uridine(1498) in 16S rRNA + S-adenosyl-L-methionine = N(3)-methyluridine(1498) in 16S rRNA + S-adenosyl-L-homocysteine + H(+)</text>
        <dbReference type="Rhea" id="RHEA:42920"/>
        <dbReference type="Rhea" id="RHEA-COMP:10283"/>
        <dbReference type="Rhea" id="RHEA-COMP:10284"/>
        <dbReference type="ChEBI" id="CHEBI:15378"/>
        <dbReference type="ChEBI" id="CHEBI:57856"/>
        <dbReference type="ChEBI" id="CHEBI:59789"/>
        <dbReference type="ChEBI" id="CHEBI:65315"/>
        <dbReference type="ChEBI" id="CHEBI:74502"/>
        <dbReference type="EC" id="2.1.1.193"/>
    </reaction>
</comment>
<dbReference type="PANTHER" id="PTHR30027">
    <property type="entry name" value="RIBOSOMAL RNA SMALL SUBUNIT METHYLTRANSFERASE E"/>
    <property type="match status" value="1"/>
</dbReference>
<dbReference type="GO" id="GO:0070042">
    <property type="term" value="F:rRNA (uridine-N3-)-methyltransferase activity"/>
    <property type="evidence" value="ECO:0007669"/>
    <property type="project" value="TreeGrafter"/>
</dbReference>
<sequence>MGRLDAFYLEPEKWREPYLLTGGEAAHLVRVLRKKPGETVRLFDGLGREGVFRILDAKKDDVVLELLETGQEPEPVVQVWLAVGFAKSARRGAFLEKAVELGAAGIVFWQAAHSQGVMPHTVKDSWRDQMLAAAKQCGAARLPGIRCVPGGAAGVAAMGPDFDRRFVLWEDADAHALPTVGDMADPGRVLAVIGPEGGLTGAEADLFRESGFCVKSLGRRILRFETAALAVLSLSLLRPGGR</sequence>
<keyword evidence="7 13" id="KW-0808">Transferase</keyword>
<proteinExistence type="inferred from homology"/>
<dbReference type="Pfam" id="PF20260">
    <property type="entry name" value="PUA_4"/>
    <property type="match status" value="1"/>
</dbReference>
<reference evidence="13" key="1">
    <citation type="journal article" date="2015" name="Proc. Natl. Acad. Sci. U.S.A.">
        <title>Networks of energetic and metabolic interactions define dynamics in microbial communities.</title>
        <authorList>
            <person name="Embree M."/>
            <person name="Liu J.K."/>
            <person name="Al-Bassam M.M."/>
            <person name="Zengler K."/>
        </authorList>
    </citation>
    <scope>NUCLEOTIDE SEQUENCE</scope>
</reference>
<comment type="similarity">
    <text evidence="2">Belongs to the RNA methyltransferase RsmE family.</text>
</comment>
<evidence type="ECO:0000256" key="2">
    <source>
        <dbReference type="ARBA" id="ARBA00005528"/>
    </source>
</evidence>
<feature type="domain" description="Ribosomal RNA small subunit methyltransferase E methyltransferase" evidence="11">
    <location>
        <begin position="74"/>
        <end position="234"/>
    </location>
</feature>
<dbReference type="NCBIfam" id="TIGR00046">
    <property type="entry name" value="RsmE family RNA methyltransferase"/>
    <property type="match status" value="1"/>
</dbReference>
<dbReference type="Pfam" id="PF04452">
    <property type="entry name" value="Methyltrans_RNA"/>
    <property type="match status" value="1"/>
</dbReference>
<keyword evidence="5" id="KW-0698">rRNA processing</keyword>
<keyword evidence="6 13" id="KW-0489">Methyltransferase</keyword>
<gene>
    <name evidence="13" type="ORF">ASZ90_001984</name>
</gene>
<accession>A0A0W8G4Q9</accession>
<protein>
    <recommendedName>
        <fullName evidence="3">16S rRNA (uracil(1498)-N(3))-methyltransferase</fullName>
        <ecNumber evidence="3">2.1.1.193</ecNumber>
    </recommendedName>
</protein>
<keyword evidence="8" id="KW-0949">S-adenosyl-L-methionine</keyword>
<evidence type="ECO:0000256" key="8">
    <source>
        <dbReference type="ARBA" id="ARBA00022691"/>
    </source>
</evidence>
<dbReference type="EC" id="2.1.1.193" evidence="3"/>
<dbReference type="EMBL" id="LNQE01000256">
    <property type="protein sequence ID" value="KUG28139.1"/>
    <property type="molecule type" value="Genomic_DNA"/>
</dbReference>
<comment type="caution">
    <text evidence="13">The sequence shown here is derived from an EMBL/GenBank/DDBJ whole genome shotgun (WGS) entry which is preliminary data.</text>
</comment>
<dbReference type="AlphaFoldDB" id="A0A0W8G4Q9"/>